<evidence type="ECO:0000313" key="2">
    <source>
        <dbReference type="Proteomes" id="UP001500975"/>
    </source>
</evidence>
<protein>
    <submittedName>
        <fullName evidence="1">DUF4276 family protein</fullName>
    </submittedName>
</protein>
<dbReference type="Proteomes" id="UP001500975">
    <property type="component" value="Unassembled WGS sequence"/>
</dbReference>
<dbReference type="Pfam" id="PF14103">
    <property type="entry name" value="DUF4276"/>
    <property type="match status" value="1"/>
</dbReference>
<keyword evidence="2" id="KW-1185">Reference proteome</keyword>
<gene>
    <name evidence="1" type="ORF">GCM10023165_51410</name>
</gene>
<sequence length="221" mass="24867">MRRVLILVEGQIEERFVKDVLAPFFEPSELFVTPVVLVTKRVKDGPNFKGGVTHFAKFESDLRRLLRDSDALVTTMLDYYGLPVDFPGMSTRPAGGSPLDRVRHIEIAVDQHFGKPDNLRTFLALHEFEAWLFADPGVLADVMAAKGLEPSLAAIRAAVDSPEHINEAPQTAPSKRIEGLFPAYRKRLHGPTAAQRIGIERIRRECPHFDRWVAELEAFAR</sequence>
<proteinExistence type="predicted"/>
<name>A0ABP8IEV8_9BURK</name>
<dbReference type="RefSeq" id="WP_345541575.1">
    <property type="nucleotide sequence ID" value="NZ_BAABGJ010000081.1"/>
</dbReference>
<comment type="caution">
    <text evidence="1">The sequence shown here is derived from an EMBL/GenBank/DDBJ whole genome shotgun (WGS) entry which is preliminary data.</text>
</comment>
<accession>A0ABP8IEV8</accession>
<reference evidence="2" key="1">
    <citation type="journal article" date="2019" name="Int. J. Syst. Evol. Microbiol.">
        <title>The Global Catalogue of Microorganisms (GCM) 10K type strain sequencing project: providing services to taxonomists for standard genome sequencing and annotation.</title>
        <authorList>
            <consortium name="The Broad Institute Genomics Platform"/>
            <consortium name="The Broad Institute Genome Sequencing Center for Infectious Disease"/>
            <person name="Wu L."/>
            <person name="Ma J."/>
        </authorList>
    </citation>
    <scope>NUCLEOTIDE SEQUENCE [LARGE SCALE GENOMIC DNA]</scope>
    <source>
        <strain evidence="2">JCM 17804</strain>
    </source>
</reference>
<dbReference type="InterPro" id="IPR025455">
    <property type="entry name" value="DUF4276"/>
</dbReference>
<organism evidence="1 2">
    <name type="scientific">Variovorax defluvii</name>
    <dbReference type="NCBI Taxonomy" id="913761"/>
    <lineage>
        <taxon>Bacteria</taxon>
        <taxon>Pseudomonadati</taxon>
        <taxon>Pseudomonadota</taxon>
        <taxon>Betaproteobacteria</taxon>
        <taxon>Burkholderiales</taxon>
        <taxon>Comamonadaceae</taxon>
        <taxon>Variovorax</taxon>
    </lineage>
</organism>
<evidence type="ECO:0000313" key="1">
    <source>
        <dbReference type="EMBL" id="GAA4357470.1"/>
    </source>
</evidence>
<dbReference type="EMBL" id="BAABGJ010000081">
    <property type="protein sequence ID" value="GAA4357470.1"/>
    <property type="molecule type" value="Genomic_DNA"/>
</dbReference>